<dbReference type="GO" id="GO:0008482">
    <property type="term" value="F:sulfite oxidase activity"/>
    <property type="evidence" value="ECO:0007669"/>
    <property type="project" value="TreeGrafter"/>
</dbReference>
<dbReference type="SUPFAM" id="SSF56524">
    <property type="entry name" value="Oxidoreductase molybdopterin-binding domain"/>
    <property type="match status" value="1"/>
</dbReference>
<evidence type="ECO:0000313" key="8">
    <source>
        <dbReference type="EMBL" id="SDQ96773.1"/>
    </source>
</evidence>
<dbReference type="STRING" id="37928.SAMN04489742_3292"/>
<dbReference type="GO" id="GO:0043546">
    <property type="term" value="F:molybdopterin cofactor binding"/>
    <property type="evidence" value="ECO:0007669"/>
    <property type="project" value="TreeGrafter"/>
</dbReference>
<keyword evidence="9" id="KW-1185">Reference proteome</keyword>
<feature type="domain" description="Moybdenum cofactor oxidoreductase dimerisation" evidence="7">
    <location>
        <begin position="292"/>
        <end position="382"/>
    </location>
</feature>
<evidence type="ECO:0000256" key="4">
    <source>
        <dbReference type="ARBA" id="ARBA00023002"/>
    </source>
</evidence>
<protein>
    <submittedName>
        <fullName evidence="8">Mo-co oxidoreductase dimerisation domain-containing protein</fullName>
    </submittedName>
</protein>
<keyword evidence="3" id="KW-0479">Metal-binding</keyword>
<proteinExistence type="predicted"/>
<dbReference type="Pfam" id="PF00174">
    <property type="entry name" value="Oxidored_molyb"/>
    <property type="match status" value="1"/>
</dbReference>
<dbReference type="InterPro" id="IPR008335">
    <property type="entry name" value="Mopterin_OxRdtase_euk"/>
</dbReference>
<dbReference type="CDD" id="cd02110">
    <property type="entry name" value="SO_family_Moco_dimer"/>
    <property type="match status" value="1"/>
</dbReference>
<dbReference type="GO" id="GO:0030151">
    <property type="term" value="F:molybdenum ion binding"/>
    <property type="evidence" value="ECO:0007669"/>
    <property type="project" value="InterPro"/>
</dbReference>
<dbReference type="Pfam" id="PF03404">
    <property type="entry name" value="Mo-co_dimer"/>
    <property type="match status" value="1"/>
</dbReference>
<comment type="cofactor">
    <cofactor evidence="1">
        <name>Mo-molybdopterin</name>
        <dbReference type="ChEBI" id="CHEBI:71302"/>
    </cofactor>
</comment>
<keyword evidence="4" id="KW-0560">Oxidoreductase</keyword>
<organism evidence="8 9">
    <name type="scientific">Crystallibacter crystallopoietes</name>
    <dbReference type="NCBI Taxonomy" id="37928"/>
    <lineage>
        <taxon>Bacteria</taxon>
        <taxon>Bacillati</taxon>
        <taxon>Actinomycetota</taxon>
        <taxon>Actinomycetes</taxon>
        <taxon>Micrococcales</taxon>
        <taxon>Micrococcaceae</taxon>
        <taxon>Crystallibacter</taxon>
    </lineage>
</organism>
<reference evidence="8 9" key="1">
    <citation type="submission" date="2016-10" db="EMBL/GenBank/DDBJ databases">
        <authorList>
            <person name="de Groot N.N."/>
        </authorList>
    </citation>
    <scope>NUCLEOTIDE SEQUENCE [LARGE SCALE GENOMIC DNA]</scope>
    <source>
        <strain evidence="8 9">DSM 20117</strain>
    </source>
</reference>
<dbReference type="GO" id="GO:0006790">
    <property type="term" value="P:sulfur compound metabolic process"/>
    <property type="evidence" value="ECO:0007669"/>
    <property type="project" value="TreeGrafter"/>
</dbReference>
<dbReference type="PANTHER" id="PTHR19372:SF7">
    <property type="entry name" value="SULFITE OXIDASE, MITOCHONDRIAL"/>
    <property type="match status" value="1"/>
</dbReference>
<dbReference type="EMBL" id="FNKH01000002">
    <property type="protein sequence ID" value="SDQ96773.1"/>
    <property type="molecule type" value="Genomic_DNA"/>
</dbReference>
<evidence type="ECO:0000313" key="9">
    <source>
        <dbReference type="Proteomes" id="UP000181917"/>
    </source>
</evidence>
<feature type="domain" description="Oxidoreductase molybdopterin-binding" evidence="6">
    <location>
        <begin position="75"/>
        <end position="246"/>
    </location>
</feature>
<evidence type="ECO:0000256" key="2">
    <source>
        <dbReference type="ARBA" id="ARBA00022505"/>
    </source>
</evidence>
<keyword evidence="2" id="KW-0500">Molybdenum</keyword>
<dbReference type="InterPro" id="IPR005066">
    <property type="entry name" value="MoCF_OxRdtse_dimer"/>
</dbReference>
<accession>A0A1H1F6Y3</accession>
<dbReference type="Proteomes" id="UP000181917">
    <property type="component" value="Unassembled WGS sequence"/>
</dbReference>
<feature type="region of interest" description="Disordered" evidence="5">
    <location>
        <begin position="1"/>
        <end position="38"/>
    </location>
</feature>
<dbReference type="SUPFAM" id="SSF81296">
    <property type="entry name" value="E set domains"/>
    <property type="match status" value="1"/>
</dbReference>
<dbReference type="InterPro" id="IPR014756">
    <property type="entry name" value="Ig_E-set"/>
</dbReference>
<evidence type="ECO:0000259" key="7">
    <source>
        <dbReference type="Pfam" id="PF03404"/>
    </source>
</evidence>
<evidence type="ECO:0000256" key="3">
    <source>
        <dbReference type="ARBA" id="ARBA00022723"/>
    </source>
</evidence>
<name>A0A1H1F6Y3_9MICC</name>
<sequence>MRTEEAHHQSMTTTAGPAHAAEPTASSTPRPHAAEPTTGEFGREEVLLASRNHAMPLELLRWERTPAGMHFLVMHWDVPMVDPVAWRLKIGGAVVEPAEFSLADLRARDRMSMGVTLECAGNGRSLLQPRPVSQPWVHGGVSTAEWTGIPLVALMDETGLRPDAVELVFSGADRGFQGGVAHAYERSLPVRAAVSGDVLLAYEMNGQPLLPQHGFPLRLVVPGWYGMASVKWLDRIDAVTQAFEGFQQRFAYRLQQDADDPGEPVTRIRVRSLMAPPGIPDFFSRRPIVPAGATKLRGRAWSGYGLIKSVQVGIDGRWLPAQLDEQDGRHAWRGWSCVWQAEEGDHELICRAEDDAGNIQPLEPEWNYQGMANNAVQRLQVTVLPSVSDGTALP</sequence>
<dbReference type="PRINTS" id="PR00407">
    <property type="entry name" value="EUMOPTERIN"/>
</dbReference>
<dbReference type="GO" id="GO:0020037">
    <property type="term" value="F:heme binding"/>
    <property type="evidence" value="ECO:0007669"/>
    <property type="project" value="TreeGrafter"/>
</dbReference>
<dbReference type="Gene3D" id="2.60.40.650">
    <property type="match status" value="1"/>
</dbReference>
<dbReference type="AlphaFoldDB" id="A0A1H1F6Y3"/>
<evidence type="ECO:0000259" key="6">
    <source>
        <dbReference type="Pfam" id="PF00174"/>
    </source>
</evidence>
<dbReference type="Gene3D" id="3.90.420.10">
    <property type="entry name" value="Oxidoreductase, molybdopterin-binding domain"/>
    <property type="match status" value="1"/>
</dbReference>
<evidence type="ECO:0000256" key="1">
    <source>
        <dbReference type="ARBA" id="ARBA00001924"/>
    </source>
</evidence>
<evidence type="ECO:0000256" key="5">
    <source>
        <dbReference type="SAM" id="MobiDB-lite"/>
    </source>
</evidence>
<dbReference type="InterPro" id="IPR036374">
    <property type="entry name" value="OxRdtase_Mopterin-bd_sf"/>
</dbReference>
<gene>
    <name evidence="8" type="ORF">SAMN04489742_3292</name>
</gene>
<dbReference type="PANTHER" id="PTHR19372">
    <property type="entry name" value="SULFITE REDUCTASE"/>
    <property type="match status" value="1"/>
</dbReference>
<dbReference type="InterPro" id="IPR000572">
    <property type="entry name" value="OxRdtase_Mopterin-bd_dom"/>
</dbReference>